<evidence type="ECO:0000256" key="1">
    <source>
        <dbReference type="ARBA" id="ARBA00001936"/>
    </source>
</evidence>
<dbReference type="PANTHER" id="PTHR43226">
    <property type="entry name" value="XAA-PRO AMINOPEPTIDASE 3"/>
    <property type="match status" value="1"/>
</dbReference>
<evidence type="ECO:0000256" key="4">
    <source>
        <dbReference type="ARBA" id="ARBA00022801"/>
    </source>
</evidence>
<dbReference type="Pfam" id="PF05195">
    <property type="entry name" value="AMP_N"/>
    <property type="match status" value="1"/>
</dbReference>
<evidence type="ECO:0000256" key="5">
    <source>
        <dbReference type="ARBA" id="ARBA00023211"/>
    </source>
</evidence>
<evidence type="ECO:0000256" key="3">
    <source>
        <dbReference type="ARBA" id="ARBA00022723"/>
    </source>
</evidence>
<dbReference type="EMBL" id="CAFAAB010000004">
    <property type="protein sequence ID" value="CAB4773916.1"/>
    <property type="molecule type" value="Genomic_DNA"/>
</dbReference>
<sequence>MSEELSNIPEPDVSEENPISEHWVWVGPHRPACPRTLFEHMTSHWGPAPLDNTPHPAIGFTAKRRIALANQFPDAAIVVPTGNLKVRANDTDYRFRPGTDFYYLTACFDPDTVLVITSKNGVPHSTLYVAERRNHLTHEFFTNARYGELWVGPRRGVEESAEYLGIETAPLEQLAADLAGVTALRTLVVRGFDSEVDQLVPPHADDHSLVETLGDMRLVKDDFEVAQLQLAIDYTAKGFADVVRALPVAVEHGERVIEGVFNLRARVEGNDVGYDTIAASGAHATILHWTTNDGVVRNGDLLLLDAGVECHNLYTADVTRTMPINGKFTDAQRKLYELVLRAQQAAIEVIAPGVPFIKPHETAMRIIAEGLCEWGILKETPEVALRRDKQLHRRYTLHGTSHMLGLDVHDCANARDESAYGDLQSGFVLTVEPGLYFQANDLTVPEEYRGIGIRIEDDILVTDTGYRNLSVALPRSVDEIEAWMSNIQKEGKPTIL</sequence>
<dbReference type="GO" id="GO:0070006">
    <property type="term" value="F:metalloaminopeptidase activity"/>
    <property type="evidence" value="ECO:0007669"/>
    <property type="project" value="InterPro"/>
</dbReference>
<dbReference type="PANTHER" id="PTHR43226:SF4">
    <property type="entry name" value="XAA-PRO AMINOPEPTIDASE 3"/>
    <property type="match status" value="1"/>
</dbReference>
<name>A0A6J6VR30_9ZZZZ</name>
<dbReference type="GO" id="GO:0006508">
    <property type="term" value="P:proteolysis"/>
    <property type="evidence" value="ECO:0007669"/>
    <property type="project" value="TreeGrafter"/>
</dbReference>
<feature type="domain" description="Aminopeptidase P N-terminal" evidence="6">
    <location>
        <begin position="56"/>
        <end position="197"/>
    </location>
</feature>
<dbReference type="CDD" id="cd01087">
    <property type="entry name" value="Prolidase"/>
    <property type="match status" value="1"/>
</dbReference>
<dbReference type="SUPFAM" id="SSF55920">
    <property type="entry name" value="Creatinase/aminopeptidase"/>
    <property type="match status" value="1"/>
</dbReference>
<dbReference type="InterPro" id="IPR001131">
    <property type="entry name" value="Peptidase_M24B_aminopep-P_CS"/>
</dbReference>
<evidence type="ECO:0000313" key="7">
    <source>
        <dbReference type="EMBL" id="CAB4773916.1"/>
    </source>
</evidence>
<dbReference type="SUPFAM" id="SSF53092">
    <property type="entry name" value="Creatinase/prolidase N-terminal domain"/>
    <property type="match status" value="1"/>
</dbReference>
<dbReference type="AlphaFoldDB" id="A0A6J6VR30"/>
<keyword evidence="4" id="KW-0378">Hydrolase</keyword>
<evidence type="ECO:0000259" key="6">
    <source>
        <dbReference type="SMART" id="SM01011"/>
    </source>
</evidence>
<dbReference type="InterPro" id="IPR007865">
    <property type="entry name" value="Aminopep_P_N"/>
</dbReference>
<keyword evidence="5" id="KW-0464">Manganese</keyword>
<dbReference type="Gene3D" id="3.40.350.10">
    <property type="entry name" value="Creatinase/prolidase N-terminal domain"/>
    <property type="match status" value="1"/>
</dbReference>
<dbReference type="GO" id="GO:0005829">
    <property type="term" value="C:cytosol"/>
    <property type="evidence" value="ECO:0007669"/>
    <property type="project" value="TreeGrafter"/>
</dbReference>
<accession>A0A6J6VR30</accession>
<dbReference type="PROSITE" id="PS00491">
    <property type="entry name" value="PROLINE_PEPTIDASE"/>
    <property type="match status" value="1"/>
</dbReference>
<organism evidence="7">
    <name type="scientific">freshwater metagenome</name>
    <dbReference type="NCBI Taxonomy" id="449393"/>
    <lineage>
        <taxon>unclassified sequences</taxon>
        <taxon>metagenomes</taxon>
        <taxon>ecological metagenomes</taxon>
    </lineage>
</organism>
<proteinExistence type="inferred from homology"/>
<comment type="similarity">
    <text evidence="2">Belongs to the peptidase M24B family.</text>
</comment>
<protein>
    <submittedName>
        <fullName evidence="7">Unannotated protein</fullName>
    </submittedName>
</protein>
<reference evidence="7" key="1">
    <citation type="submission" date="2020-05" db="EMBL/GenBank/DDBJ databases">
        <authorList>
            <person name="Chiriac C."/>
            <person name="Salcher M."/>
            <person name="Ghai R."/>
            <person name="Kavagutti S V."/>
        </authorList>
    </citation>
    <scope>NUCLEOTIDE SEQUENCE</scope>
</reference>
<comment type="cofactor">
    <cofactor evidence="1">
        <name>Mn(2+)</name>
        <dbReference type="ChEBI" id="CHEBI:29035"/>
    </cofactor>
</comment>
<dbReference type="InterPro" id="IPR052433">
    <property type="entry name" value="X-Pro_dipept-like"/>
</dbReference>
<dbReference type="Pfam" id="PF00557">
    <property type="entry name" value="Peptidase_M24"/>
    <property type="match status" value="1"/>
</dbReference>
<evidence type="ECO:0000256" key="2">
    <source>
        <dbReference type="ARBA" id="ARBA00008766"/>
    </source>
</evidence>
<gene>
    <name evidence="7" type="ORF">UFOPK2958_00073</name>
</gene>
<keyword evidence="3" id="KW-0479">Metal-binding</keyword>
<dbReference type="SMART" id="SM01011">
    <property type="entry name" value="AMP_N"/>
    <property type="match status" value="1"/>
</dbReference>
<dbReference type="InterPro" id="IPR000994">
    <property type="entry name" value="Pept_M24"/>
</dbReference>
<dbReference type="GO" id="GO:0030145">
    <property type="term" value="F:manganese ion binding"/>
    <property type="evidence" value="ECO:0007669"/>
    <property type="project" value="InterPro"/>
</dbReference>
<dbReference type="InterPro" id="IPR029149">
    <property type="entry name" value="Creatin/AminoP/Spt16_N"/>
</dbReference>
<dbReference type="Gene3D" id="3.90.230.10">
    <property type="entry name" value="Creatinase/methionine aminopeptidase superfamily"/>
    <property type="match status" value="1"/>
</dbReference>
<dbReference type="InterPro" id="IPR036005">
    <property type="entry name" value="Creatinase/aminopeptidase-like"/>
</dbReference>